<dbReference type="PANTHER" id="PTHR30182:SF1">
    <property type="entry name" value="L-SERINE DEHYDRATASE 1"/>
    <property type="match status" value="1"/>
</dbReference>
<comment type="subcellular location">
    <subcellularLocation>
        <location evidence="2">Cell membrane</location>
        <topology evidence="2">Lipid-anchor</topology>
    </subcellularLocation>
</comment>
<dbReference type="FunFam" id="3.40.50.300:FF:000780">
    <property type="entry name" value="Rho GTPase Rho3"/>
    <property type="match status" value="1"/>
</dbReference>
<keyword evidence="6" id="KW-1003">Cell membrane</keyword>
<dbReference type="EMBL" id="NBII01000004">
    <property type="protein sequence ID" value="PAV20106.1"/>
    <property type="molecule type" value="Genomic_DNA"/>
</dbReference>
<feature type="compositionally biased region" description="Polar residues" evidence="19">
    <location>
        <begin position="397"/>
        <end position="408"/>
    </location>
</feature>
<dbReference type="GO" id="GO:0017157">
    <property type="term" value="P:regulation of exocytosis"/>
    <property type="evidence" value="ECO:0007669"/>
    <property type="project" value="UniProtKB-ARBA"/>
</dbReference>
<dbReference type="InterPro" id="IPR001806">
    <property type="entry name" value="Small_GTPase"/>
</dbReference>
<sequence length="973" mass="107109">MLSRRLIAWHREGYRAKALHFRSSNVISKASLRRLATPTYTRSFSQSVHRSTLNDTRSEQKEESRNDADKTEVSVTPHHEHAHAVISTFDLFSIGIGPSSSHTVGPMRAGKIFINDLVELGLLEKVDTVKITLYGSLAATGKGHHTPQAILLGLEGSDPETIDTGTVSSRYNDILQNKQLLLGGKHRIAYDMDRDMLWRWDEVLKTHPNGMRFSVFGKDGDLLATNEYFSVGGGFVVNEKTKVDENLFYKGVDKHKVNPARLHKHDKHHHHHDASKACLSHPPFAFHSGDSLLALTKQHNMTIAQIVYDNERYFHSHEDIFEKLMRIWAVMDDCIRSGVSTHETTLPGRLHLQRRAPMLYRRLMRGFYPGLSVGSSFPAIANGSSPSGVLDAPNGFAPSSRNIDNSDTSGERVKKPNTVSAPRPSRVVGSLEHPILPMPPRKTLFPAIDFLSCYAIAVNEVNASGGRIVTSPTNGAAGVIPAVLKYIVEFISDDPEKSIVTFLLTAAAVGMLFKRGSTISAAEGGCQAEVGVACSMASAGFAACMGASPETVLQAAEIGIEHNLGLTCDPIDGLVQVPCIERNSLGAVKAVTAAQLSMASDGIYRVTLDEAIEAMRLTASDMSVKYKETSLSGLAVSISELVNNSCFLNALFRRPSESRLQEVSILNCVLTRLKHMRSFIIITRRLWSEAHMDPPLFEYCPAALPLRHQLYPTCPSVISPDYSSLDVGYDTTSREYSERTIDIDSQVSRVPDGWCVTGNKCNFSAMSLCGESSRSGSFGRGKAIQRKAVVCGDGACGKTSLLNVFTRGFFTQVYEPTVFENYVQDLYVDDQLIEMSLWDTAGQEEFDRLRSLSYAETHVILICFSVDNPTSLENVESKWIEEILEYCPGVKLVLVALKCDLRDDRAVIERLARYGAGPVQYEQGLDVARRIRASRYLECSAKHNRGVTEVFYEAARVSISARAKGPGGGCIIC</sequence>
<proteinExistence type="inferred from homology"/>
<dbReference type="InParanoid" id="A0A286UKG0"/>
<dbReference type="SMART" id="SM00173">
    <property type="entry name" value="RAS"/>
    <property type="match status" value="1"/>
</dbReference>
<dbReference type="Pfam" id="PF03315">
    <property type="entry name" value="SDH_beta"/>
    <property type="match status" value="1"/>
</dbReference>
<dbReference type="GO" id="GO:0003924">
    <property type="term" value="F:GTPase activity"/>
    <property type="evidence" value="ECO:0007669"/>
    <property type="project" value="InterPro"/>
</dbReference>
<dbReference type="SMART" id="SM00176">
    <property type="entry name" value="RAN"/>
    <property type="match status" value="1"/>
</dbReference>
<keyword evidence="13" id="KW-0342">GTP-binding</keyword>
<evidence type="ECO:0000256" key="11">
    <source>
        <dbReference type="ARBA" id="ARBA00023004"/>
    </source>
</evidence>
<keyword evidence="12" id="KW-0411">Iron-sulfur</keyword>
<evidence type="ECO:0000313" key="23">
    <source>
        <dbReference type="Proteomes" id="UP000217199"/>
    </source>
</evidence>
<dbReference type="InterPro" id="IPR005225">
    <property type="entry name" value="Small_GTP-bd"/>
</dbReference>
<dbReference type="PROSITE" id="PS51420">
    <property type="entry name" value="RHO"/>
    <property type="match status" value="1"/>
</dbReference>
<dbReference type="AlphaFoldDB" id="A0A286UKG0"/>
<evidence type="ECO:0000256" key="16">
    <source>
        <dbReference type="ARBA" id="ARBA00023288"/>
    </source>
</evidence>
<feature type="domain" description="Serine dehydratase-like alpha subunit" evidence="20">
    <location>
        <begin position="299"/>
        <end position="635"/>
    </location>
</feature>
<dbReference type="InterPro" id="IPR051318">
    <property type="entry name" value="Fe-S_L-Ser"/>
</dbReference>
<keyword evidence="9" id="KW-0479">Metal-binding</keyword>
<keyword evidence="7" id="KW-0488">Methylation</keyword>
<dbReference type="GO" id="GO:0051539">
    <property type="term" value="F:4 iron, 4 sulfur cluster binding"/>
    <property type="evidence" value="ECO:0007669"/>
    <property type="project" value="UniProtKB-KW"/>
</dbReference>
<evidence type="ECO:0000256" key="4">
    <source>
        <dbReference type="ARBA" id="ARBA00010142"/>
    </source>
</evidence>
<evidence type="ECO:0000256" key="9">
    <source>
        <dbReference type="ARBA" id="ARBA00022723"/>
    </source>
</evidence>
<dbReference type="GO" id="GO:0046872">
    <property type="term" value="F:metal ion binding"/>
    <property type="evidence" value="ECO:0007669"/>
    <property type="project" value="UniProtKB-KW"/>
</dbReference>
<keyword evidence="17" id="KW-0636">Prenylation</keyword>
<evidence type="ECO:0000256" key="10">
    <source>
        <dbReference type="ARBA" id="ARBA00022741"/>
    </source>
</evidence>
<dbReference type="GO" id="GO:0007163">
    <property type="term" value="P:establishment or maintenance of cell polarity"/>
    <property type="evidence" value="ECO:0007669"/>
    <property type="project" value="UniProtKB-ARBA"/>
</dbReference>
<dbReference type="InterPro" id="IPR029009">
    <property type="entry name" value="ASB_dom_sf"/>
</dbReference>
<dbReference type="SUPFAM" id="SSF52540">
    <property type="entry name" value="P-loop containing nucleoside triphosphate hydrolases"/>
    <property type="match status" value="1"/>
</dbReference>
<accession>A0A286UKG0</accession>
<organism evidence="22 23">
    <name type="scientific">Pyrrhoderma noxium</name>
    <dbReference type="NCBI Taxonomy" id="2282107"/>
    <lineage>
        <taxon>Eukaryota</taxon>
        <taxon>Fungi</taxon>
        <taxon>Dikarya</taxon>
        <taxon>Basidiomycota</taxon>
        <taxon>Agaricomycotina</taxon>
        <taxon>Agaricomycetes</taxon>
        <taxon>Hymenochaetales</taxon>
        <taxon>Hymenochaetaceae</taxon>
        <taxon>Pyrrhoderma</taxon>
    </lineage>
</organism>
<protein>
    <recommendedName>
        <fullName evidence="18">GTP-binding protein RHO3</fullName>
    </recommendedName>
</protein>
<evidence type="ECO:0000256" key="12">
    <source>
        <dbReference type="ARBA" id="ARBA00023014"/>
    </source>
</evidence>
<dbReference type="InterPro" id="IPR005131">
    <property type="entry name" value="Ser_deHydtase_bsu"/>
</dbReference>
<dbReference type="PROSITE" id="PS51421">
    <property type="entry name" value="RAS"/>
    <property type="match status" value="1"/>
</dbReference>
<dbReference type="Proteomes" id="UP000217199">
    <property type="component" value="Unassembled WGS sequence"/>
</dbReference>
<evidence type="ECO:0000256" key="1">
    <source>
        <dbReference type="ARBA" id="ARBA00001966"/>
    </source>
</evidence>
<dbReference type="InterPro" id="IPR027417">
    <property type="entry name" value="P-loop_NTPase"/>
</dbReference>
<feature type="region of interest" description="Disordered" evidence="19">
    <location>
        <begin position="46"/>
        <end position="79"/>
    </location>
</feature>
<feature type="compositionally biased region" description="Basic and acidic residues" evidence="19">
    <location>
        <begin position="56"/>
        <end position="79"/>
    </location>
</feature>
<evidence type="ECO:0000259" key="20">
    <source>
        <dbReference type="Pfam" id="PF03313"/>
    </source>
</evidence>
<dbReference type="Pfam" id="PF03313">
    <property type="entry name" value="SDH_alpha"/>
    <property type="match status" value="1"/>
</dbReference>
<keyword evidence="10" id="KW-0547">Nucleotide-binding</keyword>
<evidence type="ECO:0000256" key="14">
    <source>
        <dbReference type="ARBA" id="ARBA00023136"/>
    </source>
</evidence>
<dbReference type="Gene3D" id="3.40.50.300">
    <property type="entry name" value="P-loop containing nucleotide triphosphate hydrolases"/>
    <property type="match status" value="1"/>
</dbReference>
<dbReference type="STRING" id="2282107.A0A286UKG0"/>
<keyword evidence="8" id="KW-0004">4Fe-4S</keyword>
<dbReference type="GO" id="GO:0030036">
    <property type="term" value="P:actin cytoskeleton organization"/>
    <property type="evidence" value="ECO:0007669"/>
    <property type="project" value="UniProtKB-ARBA"/>
</dbReference>
<evidence type="ECO:0000256" key="17">
    <source>
        <dbReference type="ARBA" id="ARBA00023289"/>
    </source>
</evidence>
<dbReference type="GO" id="GO:0006094">
    <property type="term" value="P:gluconeogenesis"/>
    <property type="evidence" value="ECO:0007669"/>
    <property type="project" value="UniProtKB-KW"/>
</dbReference>
<evidence type="ECO:0000256" key="13">
    <source>
        <dbReference type="ARBA" id="ARBA00023134"/>
    </source>
</evidence>
<keyword evidence="11" id="KW-0408">Iron</keyword>
<dbReference type="OrthoDB" id="192663at2759"/>
<evidence type="ECO:0000256" key="6">
    <source>
        <dbReference type="ARBA" id="ARBA00022475"/>
    </source>
</evidence>
<keyword evidence="14" id="KW-0472">Membrane</keyword>
<keyword evidence="5" id="KW-0312">Gluconeogenesis</keyword>
<gene>
    <name evidence="22" type="ORF">PNOK_0504000</name>
</gene>
<dbReference type="PRINTS" id="PR00449">
    <property type="entry name" value="RASTRNSFRMNG"/>
</dbReference>
<reference evidence="22 23" key="1">
    <citation type="journal article" date="2017" name="Mol. Ecol.">
        <title>Comparative and population genomic landscape of Phellinus noxius: A hypervariable fungus causing root rot in trees.</title>
        <authorList>
            <person name="Chung C.L."/>
            <person name="Lee T.J."/>
            <person name="Akiba M."/>
            <person name="Lee H.H."/>
            <person name="Kuo T.H."/>
            <person name="Liu D."/>
            <person name="Ke H.M."/>
            <person name="Yokoi T."/>
            <person name="Roa M.B."/>
            <person name="Lu M.J."/>
            <person name="Chang Y.Y."/>
            <person name="Ann P.J."/>
            <person name="Tsai J.N."/>
            <person name="Chen C.Y."/>
            <person name="Tzean S.S."/>
            <person name="Ota Y."/>
            <person name="Hattori T."/>
            <person name="Sahashi N."/>
            <person name="Liou R.F."/>
            <person name="Kikuchi T."/>
            <person name="Tsai I.J."/>
        </authorList>
    </citation>
    <scope>NUCLEOTIDE SEQUENCE [LARGE SCALE GENOMIC DNA]</scope>
    <source>
        <strain evidence="22 23">FFPRI411160</strain>
    </source>
</reference>
<comment type="cofactor">
    <cofactor evidence="1">
        <name>[4Fe-4S] cluster</name>
        <dbReference type="ChEBI" id="CHEBI:49883"/>
    </cofactor>
</comment>
<dbReference type="NCBIfam" id="TIGR00231">
    <property type="entry name" value="small_GTP"/>
    <property type="match status" value="1"/>
</dbReference>
<evidence type="ECO:0000256" key="19">
    <source>
        <dbReference type="SAM" id="MobiDB-lite"/>
    </source>
</evidence>
<evidence type="ECO:0000256" key="15">
    <source>
        <dbReference type="ARBA" id="ARBA00023239"/>
    </source>
</evidence>
<evidence type="ECO:0000256" key="5">
    <source>
        <dbReference type="ARBA" id="ARBA00022432"/>
    </source>
</evidence>
<keyword evidence="23" id="KW-1185">Reference proteome</keyword>
<keyword evidence="16" id="KW-0449">Lipoprotein</keyword>
<dbReference type="FunFam" id="3.30.1330.90:FF:000001">
    <property type="entry name" value="L-serine ammonia-lyase 1"/>
    <property type="match status" value="1"/>
</dbReference>
<dbReference type="Gene3D" id="3.30.1330.90">
    <property type="entry name" value="D-3-phosphoglycerate dehydrogenase, domain 3"/>
    <property type="match status" value="1"/>
</dbReference>
<feature type="region of interest" description="Disordered" evidence="19">
    <location>
        <begin position="391"/>
        <end position="425"/>
    </location>
</feature>
<dbReference type="GO" id="GO:0003941">
    <property type="term" value="F:L-serine ammonia-lyase activity"/>
    <property type="evidence" value="ECO:0007669"/>
    <property type="project" value="InterPro"/>
</dbReference>
<evidence type="ECO:0000256" key="8">
    <source>
        <dbReference type="ARBA" id="ARBA00022485"/>
    </source>
</evidence>
<dbReference type="GO" id="GO:0005525">
    <property type="term" value="F:GTP binding"/>
    <property type="evidence" value="ECO:0007669"/>
    <property type="project" value="UniProtKB-KW"/>
</dbReference>
<dbReference type="InterPro" id="IPR005130">
    <property type="entry name" value="Ser_deHydtase-like_asu"/>
</dbReference>
<evidence type="ECO:0000256" key="2">
    <source>
        <dbReference type="ARBA" id="ARBA00004193"/>
    </source>
</evidence>
<keyword evidence="15" id="KW-0456">Lyase</keyword>
<feature type="compositionally biased region" description="Polar residues" evidence="19">
    <location>
        <begin position="46"/>
        <end position="55"/>
    </location>
</feature>
<comment type="caution">
    <text evidence="22">The sequence shown here is derived from an EMBL/GenBank/DDBJ whole genome shotgun (WGS) entry which is preliminary data.</text>
</comment>
<comment type="pathway">
    <text evidence="3">Carbohydrate biosynthesis; gluconeogenesis.</text>
</comment>
<comment type="similarity">
    <text evidence="4">Belongs to the small GTPase superfamily. Rho family.</text>
</comment>
<evidence type="ECO:0000256" key="18">
    <source>
        <dbReference type="ARBA" id="ARBA00067968"/>
    </source>
</evidence>
<evidence type="ECO:0000313" key="22">
    <source>
        <dbReference type="EMBL" id="PAV20106.1"/>
    </source>
</evidence>
<feature type="domain" description="Serine dehydratase beta chain" evidence="21">
    <location>
        <begin position="87"/>
        <end position="240"/>
    </location>
</feature>
<name>A0A286UKG0_9AGAM</name>
<dbReference type="PROSITE" id="PS51419">
    <property type="entry name" value="RAB"/>
    <property type="match status" value="1"/>
</dbReference>
<dbReference type="PANTHER" id="PTHR30182">
    <property type="entry name" value="L-SERINE DEHYDRATASE"/>
    <property type="match status" value="1"/>
</dbReference>
<dbReference type="SUPFAM" id="SSF143548">
    <property type="entry name" value="Serine metabolism enzymes domain"/>
    <property type="match status" value="1"/>
</dbReference>
<evidence type="ECO:0000256" key="3">
    <source>
        <dbReference type="ARBA" id="ARBA00004742"/>
    </source>
</evidence>
<dbReference type="Pfam" id="PF00071">
    <property type="entry name" value="Ras"/>
    <property type="match status" value="1"/>
</dbReference>
<dbReference type="SMART" id="SM00175">
    <property type="entry name" value="RAB"/>
    <property type="match status" value="1"/>
</dbReference>
<evidence type="ECO:0000259" key="21">
    <source>
        <dbReference type="Pfam" id="PF03315"/>
    </source>
</evidence>
<dbReference type="GO" id="GO:0005886">
    <property type="term" value="C:plasma membrane"/>
    <property type="evidence" value="ECO:0007669"/>
    <property type="project" value="UniProtKB-SubCell"/>
</dbReference>
<evidence type="ECO:0000256" key="7">
    <source>
        <dbReference type="ARBA" id="ARBA00022481"/>
    </source>
</evidence>
<dbReference type="SMART" id="SM00174">
    <property type="entry name" value="RHO"/>
    <property type="match status" value="1"/>
</dbReference>